<proteinExistence type="predicted"/>
<evidence type="ECO:0000313" key="5">
    <source>
        <dbReference type="Ensembl" id="ENSSRHP00000071416.1"/>
    </source>
</evidence>
<dbReference type="Ensembl" id="ENSSRHT00000073365.1">
    <property type="protein sequence ID" value="ENSSRHP00000071416.1"/>
    <property type="gene ID" value="ENSSRHG00000035512.1"/>
</dbReference>
<dbReference type="GO" id="GO:0007605">
    <property type="term" value="P:sensory perception of sound"/>
    <property type="evidence" value="ECO:0007669"/>
    <property type="project" value="TreeGrafter"/>
</dbReference>
<protein>
    <recommendedName>
        <fullName evidence="4">Calx-beta domain-containing protein</fullName>
    </recommendedName>
</protein>
<dbReference type="GO" id="GO:0032420">
    <property type="term" value="C:stereocilium"/>
    <property type="evidence" value="ECO:0007669"/>
    <property type="project" value="TreeGrafter"/>
</dbReference>
<dbReference type="FunFam" id="2.60.40.2030:FF:000013">
    <property type="entry name" value="Adhesion G-protein coupled receptor V1"/>
    <property type="match status" value="1"/>
</dbReference>
<reference evidence="5" key="2">
    <citation type="submission" date="2025-09" db="UniProtKB">
        <authorList>
            <consortium name="Ensembl"/>
        </authorList>
    </citation>
    <scope>IDENTIFICATION</scope>
</reference>
<dbReference type="FunFam" id="2.60.40.2030:FF:000017">
    <property type="entry name" value="Adhesion G protein-coupled receptor V1"/>
    <property type="match status" value="1"/>
</dbReference>
<dbReference type="SUPFAM" id="SSF141072">
    <property type="entry name" value="CalX-like"/>
    <property type="match status" value="7"/>
</dbReference>
<dbReference type="GO" id="GO:0001965">
    <property type="term" value="F:G-protein alpha-subunit binding"/>
    <property type="evidence" value="ECO:0007669"/>
    <property type="project" value="TreeGrafter"/>
</dbReference>
<dbReference type="PANTHER" id="PTHR46682:SF1">
    <property type="entry name" value="ADHESION G-PROTEIN COUPLED RECEPTOR V1"/>
    <property type="match status" value="1"/>
</dbReference>
<dbReference type="GO" id="GO:0004930">
    <property type="term" value="F:G protein-coupled receptor activity"/>
    <property type="evidence" value="ECO:0007669"/>
    <property type="project" value="InterPro"/>
</dbReference>
<keyword evidence="3" id="KW-0106">Calcium</keyword>
<evidence type="ECO:0000256" key="2">
    <source>
        <dbReference type="ARBA" id="ARBA00022737"/>
    </source>
</evidence>
<dbReference type="InterPro" id="IPR003644">
    <property type="entry name" value="Calx_beta"/>
</dbReference>
<keyword evidence="6" id="KW-1185">Reference proteome</keyword>
<feature type="domain" description="Calx-beta" evidence="4">
    <location>
        <begin position="261"/>
        <end position="372"/>
    </location>
</feature>
<accession>A0A673L7B1</accession>
<dbReference type="GO" id="GO:0016020">
    <property type="term" value="C:membrane"/>
    <property type="evidence" value="ECO:0007669"/>
    <property type="project" value="InterPro"/>
</dbReference>
<dbReference type="GO" id="GO:0071277">
    <property type="term" value="P:cellular response to calcium ion"/>
    <property type="evidence" value="ECO:0007669"/>
    <property type="project" value="TreeGrafter"/>
</dbReference>
<dbReference type="Proteomes" id="UP000472270">
    <property type="component" value="Unassembled WGS sequence"/>
</dbReference>
<reference evidence="5" key="1">
    <citation type="submission" date="2025-08" db="UniProtKB">
        <authorList>
            <consortium name="Ensembl"/>
        </authorList>
    </citation>
    <scope>IDENTIFICATION</scope>
</reference>
<keyword evidence="2" id="KW-0677">Repeat</keyword>
<dbReference type="Gene3D" id="2.60.40.2030">
    <property type="match status" value="5"/>
</dbReference>
<dbReference type="FunFam" id="2.60.40.2030:FF:000007">
    <property type="entry name" value="Adhesion G-protein coupled receptor V1"/>
    <property type="match status" value="1"/>
</dbReference>
<evidence type="ECO:0000256" key="1">
    <source>
        <dbReference type="ARBA" id="ARBA00022729"/>
    </source>
</evidence>
<dbReference type="PANTHER" id="PTHR46682">
    <property type="entry name" value="ADHESION G-PROTEIN COUPLED RECEPTOR V1"/>
    <property type="match status" value="1"/>
</dbReference>
<keyword evidence="1" id="KW-0732">Signal</keyword>
<name>A0A673L7B1_9TELE</name>
<evidence type="ECO:0000256" key="3">
    <source>
        <dbReference type="ARBA" id="ARBA00022837"/>
    </source>
</evidence>
<dbReference type="InterPro" id="IPR038081">
    <property type="entry name" value="CalX-like_sf"/>
</dbReference>
<dbReference type="InterPro" id="IPR026919">
    <property type="entry name" value="ADGRV1"/>
</dbReference>
<evidence type="ECO:0000259" key="4">
    <source>
        <dbReference type="SMART" id="SM00237"/>
    </source>
</evidence>
<organism evidence="5 6">
    <name type="scientific">Sinocyclocheilus rhinocerous</name>
    <dbReference type="NCBI Taxonomy" id="307959"/>
    <lineage>
        <taxon>Eukaryota</taxon>
        <taxon>Metazoa</taxon>
        <taxon>Chordata</taxon>
        <taxon>Craniata</taxon>
        <taxon>Vertebrata</taxon>
        <taxon>Euteleostomi</taxon>
        <taxon>Actinopterygii</taxon>
        <taxon>Neopterygii</taxon>
        <taxon>Teleostei</taxon>
        <taxon>Ostariophysi</taxon>
        <taxon>Cypriniformes</taxon>
        <taxon>Cyprinidae</taxon>
        <taxon>Cyprininae</taxon>
        <taxon>Sinocyclocheilus</taxon>
    </lineage>
</organism>
<dbReference type="FunFam" id="2.60.40.2030:FF:000023">
    <property type="entry name" value="Adhesion G protein-coupled receptor V1"/>
    <property type="match status" value="1"/>
</dbReference>
<evidence type="ECO:0000313" key="6">
    <source>
        <dbReference type="Proteomes" id="UP000472270"/>
    </source>
</evidence>
<dbReference type="GO" id="GO:0007601">
    <property type="term" value="P:visual perception"/>
    <property type="evidence" value="ECO:0007669"/>
    <property type="project" value="TreeGrafter"/>
</dbReference>
<dbReference type="GO" id="GO:0010855">
    <property type="term" value="F:adenylate cyclase inhibitor activity"/>
    <property type="evidence" value="ECO:0007669"/>
    <property type="project" value="TreeGrafter"/>
</dbReference>
<dbReference type="SMART" id="SM00237">
    <property type="entry name" value="Calx_beta"/>
    <property type="match status" value="2"/>
</dbReference>
<dbReference type="Pfam" id="PF03160">
    <property type="entry name" value="Calx-beta"/>
    <property type="match status" value="5"/>
</dbReference>
<sequence length="847" mass="92026">MVTKLYIFFLSSGMPAVLTVAGLVLMLLNTSVRSESAELRFQGQTQFVVNESSRAIVRLVVERVGEPVNVTVLVLLQGEDTGDFEATTAAAFLLSSESSKTIFIAVRDDDIPEADETFVFSLRLQSSSNDVTVGTPNTATITILSNDNAFGIISFNSTSLITVEEPRGRSQYVPRTLLREKGTYGTVTVNFEVSIIFGGPNSASEDLSPDIGNITIPPGRAVVVFSIMIQDDKLPEEDEIFTVRLTEAAGGALLNPNRSSVQIKIFRNDAHIRFSKSTLVVPENIGVISLSITRGRTEDGLLIGSDDRPVSVAYAVITGNGAANATPLEDFVDLQSERMVVFPPGVHETELRFNIKDDNIPEIAEYFQVVLLEETLLGDAVLMTPSVTLVSIEPNDKPYGVLSVSPSPIQPHIINEDLTPIYEGIIIVRNGGTHGAVSVRWNITRNSTDRTPVSADLNPASGTLRFAEGQMNTVLPLNITQDNLPEEAEAFILRLIPGSEQGGAEVDEPMEMVFFIQDSDDVYGQFEGRFLSFSFLREGGTVGEVRLTLTALYIPARRLDPSRARDGVLNGTSVTSVLFSSGQTRAQLILPIRNDAFLQNGAHFLIQLDSVQLVNISPQIPSVSPRFGGALNISLVITPDIANGEIGFTSNQTVVVLEPEDSNTSLLRRDGTDGQAVVFWSLRPAGENRDDVTVGDISPFTGSVKFLSGQSEAVINITVMTDSIPEINETIILTLDRTNVDNQILKPGFTSREIVVMENDDPGGVFEFSPLSKGPWLINEGETVELRVIREQGQLLNQLIRYTVIPSGNAQFYGATGILEFQPGEREVMVTLVAKSDGIPEVSPQYL</sequence>
<dbReference type="GO" id="GO:0005737">
    <property type="term" value="C:cytoplasm"/>
    <property type="evidence" value="ECO:0007669"/>
    <property type="project" value="TreeGrafter"/>
</dbReference>
<dbReference type="AlphaFoldDB" id="A0A673L7B1"/>
<feature type="domain" description="Calx-beta" evidence="4">
    <location>
        <begin position="139"/>
        <end position="246"/>
    </location>
</feature>
<dbReference type="FunFam" id="2.60.40.2030:FF:000028">
    <property type="entry name" value="Adhesion G-protein coupled receptor V1"/>
    <property type="match status" value="1"/>
</dbReference>